<dbReference type="InterPro" id="IPR043128">
    <property type="entry name" value="Rev_trsase/Diguanyl_cyclase"/>
</dbReference>
<evidence type="ECO:0000256" key="5">
    <source>
        <dbReference type="ARBA" id="ARBA00023268"/>
    </source>
</evidence>
<dbReference type="Gene3D" id="3.30.70.270">
    <property type="match status" value="2"/>
</dbReference>
<evidence type="ECO:0000256" key="1">
    <source>
        <dbReference type="ARBA" id="ARBA00012493"/>
    </source>
</evidence>
<keyword evidence="2" id="KW-0540">Nuclease</keyword>
<dbReference type="FunFam" id="3.10.20.370:FF:000001">
    <property type="entry name" value="Retrovirus-related Pol polyprotein from transposon 17.6-like protein"/>
    <property type="match status" value="1"/>
</dbReference>
<dbReference type="FunFam" id="3.30.70.270:FF:000003">
    <property type="entry name" value="Transposon Ty3-G Gag-Pol polyprotein"/>
    <property type="match status" value="1"/>
</dbReference>
<proteinExistence type="predicted"/>
<dbReference type="InterPro" id="IPR050951">
    <property type="entry name" value="Retrovirus_Pol_polyprotein"/>
</dbReference>
<dbReference type="CDD" id="cd09274">
    <property type="entry name" value="RNase_HI_RT_Ty3"/>
    <property type="match status" value="1"/>
</dbReference>
<dbReference type="Pfam" id="PF17919">
    <property type="entry name" value="RT_RNaseH_2"/>
    <property type="match status" value="1"/>
</dbReference>
<keyword evidence="3" id="KW-0255">Endonuclease</keyword>
<dbReference type="Proteomes" id="UP000046395">
    <property type="component" value="Unassembled WGS sequence"/>
</dbReference>
<name>A0A5S6QGU7_TRIMR</name>
<dbReference type="PANTHER" id="PTHR37984">
    <property type="entry name" value="PROTEIN CBG26694"/>
    <property type="match status" value="1"/>
</dbReference>
<dbReference type="InterPro" id="IPR043502">
    <property type="entry name" value="DNA/RNA_pol_sf"/>
</dbReference>
<keyword evidence="3" id="KW-0378">Hydrolase</keyword>
<evidence type="ECO:0000256" key="2">
    <source>
        <dbReference type="ARBA" id="ARBA00022722"/>
    </source>
</evidence>
<dbReference type="InterPro" id="IPR000477">
    <property type="entry name" value="RT_dom"/>
</dbReference>
<evidence type="ECO:0000256" key="4">
    <source>
        <dbReference type="ARBA" id="ARBA00022918"/>
    </source>
</evidence>
<dbReference type="FunFam" id="3.30.70.270:FF:000020">
    <property type="entry name" value="Transposon Tf2-6 polyprotein-like Protein"/>
    <property type="match status" value="1"/>
</dbReference>
<dbReference type="CDD" id="cd01647">
    <property type="entry name" value="RT_LTR"/>
    <property type="match status" value="1"/>
</dbReference>
<dbReference type="Pfam" id="PF00078">
    <property type="entry name" value="RVT_1"/>
    <property type="match status" value="1"/>
</dbReference>
<sequence>MFRHYSPPETNKYDTLKQRILERFSVSDQKRLQTLLSGMQIGDDKPSHFLQRMRREVPSKFDNMNDIIKHLWIQQLPVNVQSCLAQTDEEDLDKLGKLADKVFEVTEPSVSGIESSSVLSSITELQAQRFINEVIRGLDFAYAFLDDILVASISPTEHEQHLRLLLQRFQDYGIVINADKCVFGKSEIEFLGYSVSAQGTRPLASKVQAVVDYPQPKNKSELRRFLAMLNFYRRFLRNTAATQASLHNYMKDSKKADKTPIVWTAETTTAFLKCKEDLANAALLAHPSSSLPLALMVDASDSAIGAVLQQSKNGKWQPLGFYSKKLSPAQRNYSTYDRELLAAYAAVKYFRYMIEGRSFTLYTDHKPLTFAFNRKSSSDTPRQARYLDFTTQFITDIQHISGSSNVTADSLSLASLPSACQIHWIMIDWHLSNGPVRN</sequence>
<feature type="domain" description="Reverse transcriptase" evidence="6">
    <location>
        <begin position="1"/>
        <end position="195"/>
    </location>
</feature>
<organism evidence="7 8">
    <name type="scientific">Trichuris muris</name>
    <name type="common">Mouse whipworm</name>
    <dbReference type="NCBI Taxonomy" id="70415"/>
    <lineage>
        <taxon>Eukaryota</taxon>
        <taxon>Metazoa</taxon>
        <taxon>Ecdysozoa</taxon>
        <taxon>Nematoda</taxon>
        <taxon>Enoplea</taxon>
        <taxon>Dorylaimia</taxon>
        <taxon>Trichinellida</taxon>
        <taxon>Trichuridae</taxon>
        <taxon>Trichuris</taxon>
    </lineage>
</organism>
<keyword evidence="7" id="KW-1185">Reference proteome</keyword>
<keyword evidence="5" id="KW-0511">Multifunctional enzyme</keyword>
<reference evidence="8" key="1">
    <citation type="submission" date="2019-12" db="UniProtKB">
        <authorList>
            <consortium name="WormBaseParasite"/>
        </authorList>
    </citation>
    <scope>IDENTIFICATION</scope>
</reference>
<dbReference type="GO" id="GO:0004519">
    <property type="term" value="F:endonuclease activity"/>
    <property type="evidence" value="ECO:0007669"/>
    <property type="project" value="UniProtKB-KW"/>
</dbReference>
<keyword evidence="4" id="KW-0808">Transferase</keyword>
<dbReference type="PROSITE" id="PS50878">
    <property type="entry name" value="RT_POL"/>
    <property type="match status" value="1"/>
</dbReference>
<dbReference type="WBParaSite" id="TMUE_2000006419.1">
    <property type="protein sequence ID" value="TMUE_2000006419.1"/>
    <property type="gene ID" value="WBGene00299592"/>
</dbReference>
<dbReference type="STRING" id="70415.A0A5S6QGU7"/>
<evidence type="ECO:0000313" key="8">
    <source>
        <dbReference type="WBParaSite" id="TMUE_2000006419.1"/>
    </source>
</evidence>
<evidence type="ECO:0000313" key="7">
    <source>
        <dbReference type="Proteomes" id="UP000046395"/>
    </source>
</evidence>
<dbReference type="SUPFAM" id="SSF56672">
    <property type="entry name" value="DNA/RNA polymerases"/>
    <property type="match status" value="1"/>
</dbReference>
<keyword evidence="4" id="KW-0695">RNA-directed DNA polymerase</keyword>
<protein>
    <recommendedName>
        <fullName evidence="1">RNA-directed DNA polymerase</fullName>
        <ecNumber evidence="1">2.7.7.49</ecNumber>
    </recommendedName>
</protein>
<dbReference type="InterPro" id="IPR041577">
    <property type="entry name" value="RT_RNaseH_2"/>
</dbReference>
<dbReference type="EC" id="2.7.7.49" evidence="1"/>
<dbReference type="PANTHER" id="PTHR37984:SF5">
    <property type="entry name" value="PROTEIN NYNRIN-LIKE"/>
    <property type="match status" value="1"/>
</dbReference>
<accession>A0A5S6QGU7</accession>
<keyword evidence="4" id="KW-0548">Nucleotidyltransferase</keyword>
<evidence type="ECO:0000256" key="3">
    <source>
        <dbReference type="ARBA" id="ARBA00022759"/>
    </source>
</evidence>
<evidence type="ECO:0000259" key="6">
    <source>
        <dbReference type="PROSITE" id="PS50878"/>
    </source>
</evidence>
<dbReference type="GO" id="GO:0003964">
    <property type="term" value="F:RNA-directed DNA polymerase activity"/>
    <property type="evidence" value="ECO:0007669"/>
    <property type="project" value="UniProtKB-KW"/>
</dbReference>
<dbReference type="AlphaFoldDB" id="A0A5S6QGU7"/>